<name>A0A6C0IE74_9ZZZZ</name>
<evidence type="ECO:0000313" key="1">
    <source>
        <dbReference type="EMBL" id="QHT90745.1"/>
    </source>
</evidence>
<accession>A0A6C0IE74</accession>
<dbReference type="EMBL" id="MN740157">
    <property type="protein sequence ID" value="QHT90745.1"/>
    <property type="molecule type" value="Genomic_DNA"/>
</dbReference>
<sequence>MAHVPPSSPEYESVHWISVDTFSSVVEYTYRQEAFPQLFFLFPFLCRIRNHAYYEETTAYFHMTNPDRQVFDLLLRLDFVKVHDYESQCTLTVEHFELLDTFRFTPPMVRNKILHHIVQQVKNDFESVFPISS</sequence>
<proteinExistence type="predicted"/>
<protein>
    <submittedName>
        <fullName evidence="1">Uncharacterized protein</fullName>
    </submittedName>
</protein>
<dbReference type="AlphaFoldDB" id="A0A6C0IE74"/>
<reference evidence="1" key="1">
    <citation type="journal article" date="2020" name="Nature">
        <title>Giant virus diversity and host interactions through global metagenomics.</title>
        <authorList>
            <person name="Schulz F."/>
            <person name="Roux S."/>
            <person name="Paez-Espino D."/>
            <person name="Jungbluth S."/>
            <person name="Walsh D.A."/>
            <person name="Denef V.J."/>
            <person name="McMahon K.D."/>
            <person name="Konstantinidis K.T."/>
            <person name="Eloe-Fadrosh E.A."/>
            <person name="Kyrpides N.C."/>
            <person name="Woyke T."/>
        </authorList>
    </citation>
    <scope>NUCLEOTIDE SEQUENCE</scope>
    <source>
        <strain evidence="1">GVMAG-M-3300023184-71</strain>
    </source>
</reference>
<organism evidence="1">
    <name type="scientific">viral metagenome</name>
    <dbReference type="NCBI Taxonomy" id="1070528"/>
    <lineage>
        <taxon>unclassified sequences</taxon>
        <taxon>metagenomes</taxon>
        <taxon>organismal metagenomes</taxon>
    </lineage>
</organism>